<keyword evidence="3" id="KW-0233">DNA recombination</keyword>
<dbReference type="GO" id="GO:0006310">
    <property type="term" value="P:DNA recombination"/>
    <property type="evidence" value="ECO:0007669"/>
    <property type="project" value="UniProtKB-KW"/>
</dbReference>
<sequence length="390" mass="46641">MNQKGELNEDINYFLNVVLKNAGYKTREKAYNALKLLYSYCLLFDIEVIDLTSEDVDRLIQFLYGGKIDGKFLCFDISVTRHTNTIQNYLNIYDQYYKYYSNKEYSPFRISSCFVTSNYIRFSDRSQQFKQMNNTKYITKIQFEKIINIIRNEYSIREYIIVNLMYYYGLRIGEVLGITLEDLKFDNNQFKIIIRNRLTDKPWQKSKGLLTPTSKEDYTRNSFNEIDSGFQVIYVTENTYKMFDEYIEDSRTTSQLMISQKRLQNLNERCTADKIDTALNIIENQYIFLSKNLYKPLTNAGWNVVLREIFLKAKISVDQNKKKLNLNHRFRHAFAMNLVEENVSPNQLARRMRHKSVSSSYKYYNPDEKDQFKILEQYKESLGEKYDFRL</sequence>
<comment type="subcellular location">
    <subcellularLocation>
        <location evidence="1">Cytoplasm</location>
    </subcellularLocation>
</comment>
<evidence type="ECO:0000313" key="6">
    <source>
        <dbReference type="Proteomes" id="UP000033530"/>
    </source>
</evidence>
<accession>A0AAJ0NHN9</accession>
<dbReference type="GO" id="GO:0005737">
    <property type="term" value="C:cytoplasm"/>
    <property type="evidence" value="ECO:0007669"/>
    <property type="project" value="UniProtKB-SubCell"/>
</dbReference>
<dbReference type="Proteomes" id="UP000033530">
    <property type="component" value="Unassembled WGS sequence"/>
</dbReference>
<dbReference type="SUPFAM" id="SSF56349">
    <property type="entry name" value="DNA breaking-rejoining enzymes"/>
    <property type="match status" value="1"/>
</dbReference>
<dbReference type="PANTHER" id="PTHR30349:SF77">
    <property type="entry name" value="TYROSINE RECOMBINASE XERC"/>
    <property type="match status" value="1"/>
</dbReference>
<dbReference type="PANTHER" id="PTHR30349">
    <property type="entry name" value="PHAGE INTEGRASE-RELATED"/>
    <property type="match status" value="1"/>
</dbReference>
<dbReference type="Gene3D" id="1.10.443.10">
    <property type="entry name" value="Intergrase catalytic core"/>
    <property type="match status" value="1"/>
</dbReference>
<evidence type="ECO:0000259" key="4">
    <source>
        <dbReference type="PROSITE" id="PS51898"/>
    </source>
</evidence>
<keyword evidence="2" id="KW-0229">DNA integration</keyword>
<gene>
    <name evidence="5" type="ORF">VV61_01495</name>
</gene>
<protein>
    <recommendedName>
        <fullName evidence="4">Tyr recombinase domain-containing protein</fullName>
    </recommendedName>
</protein>
<organism evidence="5 6">
    <name type="scientific">Staphylococcus carnosus</name>
    <dbReference type="NCBI Taxonomy" id="1281"/>
    <lineage>
        <taxon>Bacteria</taxon>
        <taxon>Bacillati</taxon>
        <taxon>Bacillota</taxon>
        <taxon>Bacilli</taxon>
        <taxon>Bacillales</taxon>
        <taxon>Staphylococcaceae</taxon>
        <taxon>Staphylococcus</taxon>
    </lineage>
</organism>
<dbReference type="InterPro" id="IPR011010">
    <property type="entry name" value="DNA_brk_join_enz"/>
</dbReference>
<dbReference type="CDD" id="cd00397">
    <property type="entry name" value="DNA_BRE_C"/>
    <property type="match status" value="1"/>
</dbReference>
<dbReference type="PROSITE" id="PS51898">
    <property type="entry name" value="TYR_RECOMBINASE"/>
    <property type="match status" value="1"/>
</dbReference>
<proteinExistence type="predicted"/>
<dbReference type="InterPro" id="IPR013762">
    <property type="entry name" value="Integrase-like_cat_sf"/>
</dbReference>
<feature type="domain" description="Tyr recombinase" evidence="4">
    <location>
        <begin position="133"/>
        <end position="379"/>
    </location>
</feature>
<name>A0AAJ0NHN9_STACA</name>
<dbReference type="Pfam" id="PF00589">
    <property type="entry name" value="Phage_integrase"/>
    <property type="match status" value="1"/>
</dbReference>
<reference evidence="5 6" key="1">
    <citation type="submission" date="2015-03" db="EMBL/GenBank/DDBJ databases">
        <title>Draft Genome Sequence of S. carnosus subsp. utilis LTH 7013, Isolated from South Tirolean Ham.</title>
        <authorList>
            <person name="Mueller A."/>
            <person name="Huptas C."/>
            <person name="Wenning M."/>
            <person name="Weiss A."/>
            <person name="Schmidt H."/>
        </authorList>
    </citation>
    <scope>NUCLEOTIDE SEQUENCE [LARGE SCALE GENOMIC DNA]</scope>
    <source>
        <strain evidence="5 6">LTH7013</strain>
    </source>
</reference>
<evidence type="ECO:0000256" key="1">
    <source>
        <dbReference type="ARBA" id="ARBA00004496"/>
    </source>
</evidence>
<dbReference type="EMBL" id="LAIU01000001">
    <property type="protein sequence ID" value="KKB26188.1"/>
    <property type="molecule type" value="Genomic_DNA"/>
</dbReference>
<dbReference type="InterPro" id="IPR050090">
    <property type="entry name" value="Tyrosine_recombinase_XerCD"/>
</dbReference>
<dbReference type="RefSeq" id="WP_253719811.1">
    <property type="nucleotide sequence ID" value="NZ_CP015553.1"/>
</dbReference>
<dbReference type="GO" id="GO:0003677">
    <property type="term" value="F:DNA binding"/>
    <property type="evidence" value="ECO:0007669"/>
    <property type="project" value="InterPro"/>
</dbReference>
<dbReference type="InterPro" id="IPR002104">
    <property type="entry name" value="Integrase_catalytic"/>
</dbReference>
<evidence type="ECO:0000256" key="2">
    <source>
        <dbReference type="ARBA" id="ARBA00022908"/>
    </source>
</evidence>
<dbReference type="GO" id="GO:0015074">
    <property type="term" value="P:DNA integration"/>
    <property type="evidence" value="ECO:0007669"/>
    <property type="project" value="UniProtKB-KW"/>
</dbReference>
<evidence type="ECO:0000256" key="3">
    <source>
        <dbReference type="ARBA" id="ARBA00023172"/>
    </source>
</evidence>
<evidence type="ECO:0000313" key="5">
    <source>
        <dbReference type="EMBL" id="KKB26188.1"/>
    </source>
</evidence>
<comment type="caution">
    <text evidence="5">The sequence shown here is derived from an EMBL/GenBank/DDBJ whole genome shotgun (WGS) entry which is preliminary data.</text>
</comment>
<dbReference type="AlphaFoldDB" id="A0AAJ0NHN9"/>